<organism evidence="9 10">
    <name type="scientific">Laccaria amethystina LaAM-08-1</name>
    <dbReference type="NCBI Taxonomy" id="1095629"/>
    <lineage>
        <taxon>Eukaryota</taxon>
        <taxon>Fungi</taxon>
        <taxon>Dikarya</taxon>
        <taxon>Basidiomycota</taxon>
        <taxon>Agaricomycotina</taxon>
        <taxon>Agaricomycetes</taxon>
        <taxon>Agaricomycetidae</taxon>
        <taxon>Agaricales</taxon>
        <taxon>Agaricineae</taxon>
        <taxon>Hydnangiaceae</taxon>
        <taxon>Laccaria</taxon>
    </lineage>
</organism>
<dbReference type="PROSITE" id="PS50048">
    <property type="entry name" value="ZN2_CY6_FUNGAL_2"/>
    <property type="match status" value="1"/>
</dbReference>
<dbReference type="GO" id="GO:0006351">
    <property type="term" value="P:DNA-templated transcription"/>
    <property type="evidence" value="ECO:0007669"/>
    <property type="project" value="InterPro"/>
</dbReference>
<dbReference type="PANTHER" id="PTHR31845:SF19">
    <property type="entry name" value="TRANSCRIPTION FACTOR DOMAIN-CONTAINING PROTEIN"/>
    <property type="match status" value="1"/>
</dbReference>
<dbReference type="GO" id="GO:0000976">
    <property type="term" value="F:transcription cis-regulatory region binding"/>
    <property type="evidence" value="ECO:0007669"/>
    <property type="project" value="TreeGrafter"/>
</dbReference>
<evidence type="ECO:0000259" key="8">
    <source>
        <dbReference type="PROSITE" id="PS50048"/>
    </source>
</evidence>
<feature type="compositionally biased region" description="Low complexity" evidence="7">
    <location>
        <begin position="970"/>
        <end position="989"/>
    </location>
</feature>
<feature type="compositionally biased region" description="Low complexity" evidence="7">
    <location>
        <begin position="305"/>
        <end position="326"/>
    </location>
</feature>
<feature type="compositionally biased region" description="Basic and acidic residues" evidence="7">
    <location>
        <begin position="205"/>
        <end position="219"/>
    </location>
</feature>
<keyword evidence="2" id="KW-0479">Metal-binding</keyword>
<feature type="region of interest" description="Disordered" evidence="7">
    <location>
        <begin position="77"/>
        <end position="99"/>
    </location>
</feature>
<evidence type="ECO:0000256" key="3">
    <source>
        <dbReference type="ARBA" id="ARBA00023015"/>
    </source>
</evidence>
<dbReference type="InterPro" id="IPR051089">
    <property type="entry name" value="prtT"/>
</dbReference>
<dbReference type="CDD" id="cd12148">
    <property type="entry name" value="fungal_TF_MHR"/>
    <property type="match status" value="1"/>
</dbReference>
<reference evidence="9 10" key="1">
    <citation type="submission" date="2014-04" db="EMBL/GenBank/DDBJ databases">
        <authorList>
            <consortium name="DOE Joint Genome Institute"/>
            <person name="Kuo A."/>
            <person name="Kohler A."/>
            <person name="Nagy L.G."/>
            <person name="Floudas D."/>
            <person name="Copeland A."/>
            <person name="Barry K.W."/>
            <person name="Cichocki N."/>
            <person name="Veneault-Fourrey C."/>
            <person name="LaButti K."/>
            <person name="Lindquist E.A."/>
            <person name="Lipzen A."/>
            <person name="Lundell T."/>
            <person name="Morin E."/>
            <person name="Murat C."/>
            <person name="Sun H."/>
            <person name="Tunlid A."/>
            <person name="Henrissat B."/>
            <person name="Grigoriev I.V."/>
            <person name="Hibbett D.S."/>
            <person name="Martin F."/>
            <person name="Nordberg H.P."/>
            <person name="Cantor M.N."/>
            <person name="Hua S.X."/>
        </authorList>
    </citation>
    <scope>NUCLEOTIDE SEQUENCE [LARGE SCALE GENOMIC DNA]</scope>
    <source>
        <strain evidence="9 10">LaAM-08-1</strain>
    </source>
</reference>
<feature type="compositionally biased region" description="Polar residues" evidence="7">
    <location>
        <begin position="124"/>
        <end position="142"/>
    </location>
</feature>
<keyword evidence="5" id="KW-0804">Transcription</keyword>
<dbReference type="GO" id="GO:0005634">
    <property type="term" value="C:nucleus"/>
    <property type="evidence" value="ECO:0007669"/>
    <property type="project" value="UniProtKB-SubCell"/>
</dbReference>
<comment type="subcellular location">
    <subcellularLocation>
        <location evidence="1">Nucleus</location>
    </subcellularLocation>
</comment>
<feature type="region of interest" description="Disordered" evidence="7">
    <location>
        <begin position="378"/>
        <end position="449"/>
    </location>
</feature>
<dbReference type="HOGENOM" id="CLU_004538_0_0_1"/>
<accession>A0A0C9Y7X9</accession>
<reference evidence="10" key="2">
    <citation type="submission" date="2015-01" db="EMBL/GenBank/DDBJ databases">
        <title>Evolutionary Origins and Diversification of the Mycorrhizal Mutualists.</title>
        <authorList>
            <consortium name="DOE Joint Genome Institute"/>
            <consortium name="Mycorrhizal Genomics Consortium"/>
            <person name="Kohler A."/>
            <person name="Kuo A."/>
            <person name="Nagy L.G."/>
            <person name="Floudas D."/>
            <person name="Copeland A."/>
            <person name="Barry K.W."/>
            <person name="Cichocki N."/>
            <person name="Veneault-Fourrey C."/>
            <person name="LaButti K."/>
            <person name="Lindquist E.A."/>
            <person name="Lipzen A."/>
            <person name="Lundell T."/>
            <person name="Morin E."/>
            <person name="Murat C."/>
            <person name="Riley R."/>
            <person name="Ohm R."/>
            <person name="Sun H."/>
            <person name="Tunlid A."/>
            <person name="Henrissat B."/>
            <person name="Grigoriev I.V."/>
            <person name="Hibbett D.S."/>
            <person name="Martin F."/>
        </authorList>
    </citation>
    <scope>NUCLEOTIDE SEQUENCE [LARGE SCALE GENOMIC DNA]</scope>
    <source>
        <strain evidence="10">LaAM-08-1</strain>
    </source>
</reference>
<evidence type="ECO:0000256" key="1">
    <source>
        <dbReference type="ARBA" id="ARBA00004123"/>
    </source>
</evidence>
<feature type="compositionally biased region" description="Polar residues" evidence="7">
    <location>
        <begin position="951"/>
        <end position="962"/>
    </location>
</feature>
<dbReference type="InterPro" id="IPR036864">
    <property type="entry name" value="Zn2-C6_fun-type_DNA-bd_sf"/>
</dbReference>
<dbReference type="SMART" id="SM00066">
    <property type="entry name" value="GAL4"/>
    <property type="match status" value="1"/>
</dbReference>
<dbReference type="PANTHER" id="PTHR31845">
    <property type="entry name" value="FINGER DOMAIN PROTEIN, PUTATIVE-RELATED"/>
    <property type="match status" value="1"/>
</dbReference>
<dbReference type="Proteomes" id="UP000054477">
    <property type="component" value="Unassembled WGS sequence"/>
</dbReference>
<dbReference type="STRING" id="1095629.A0A0C9Y7X9"/>
<evidence type="ECO:0000256" key="5">
    <source>
        <dbReference type="ARBA" id="ARBA00023163"/>
    </source>
</evidence>
<dbReference type="SUPFAM" id="SSF57701">
    <property type="entry name" value="Zn2/Cys6 DNA-binding domain"/>
    <property type="match status" value="1"/>
</dbReference>
<dbReference type="GO" id="GO:0000981">
    <property type="term" value="F:DNA-binding transcription factor activity, RNA polymerase II-specific"/>
    <property type="evidence" value="ECO:0007669"/>
    <property type="project" value="InterPro"/>
</dbReference>
<proteinExistence type="predicted"/>
<feature type="compositionally biased region" description="Acidic residues" evidence="7">
    <location>
        <begin position="379"/>
        <end position="399"/>
    </location>
</feature>
<feature type="region of interest" description="Disordered" evidence="7">
    <location>
        <begin position="928"/>
        <end position="989"/>
    </location>
</feature>
<dbReference type="CDD" id="cd00067">
    <property type="entry name" value="GAL4"/>
    <property type="match status" value="1"/>
</dbReference>
<dbReference type="PROSITE" id="PS00463">
    <property type="entry name" value="ZN2_CY6_FUNGAL_1"/>
    <property type="match status" value="1"/>
</dbReference>
<feature type="region of interest" description="Disordered" evidence="7">
    <location>
        <begin position="124"/>
        <end position="224"/>
    </location>
</feature>
<gene>
    <name evidence="9" type="ORF">K443DRAFT_670752</name>
</gene>
<name>A0A0C9Y7X9_9AGAR</name>
<dbReference type="OrthoDB" id="39175at2759"/>
<feature type="compositionally biased region" description="Low complexity" evidence="7">
    <location>
        <begin position="162"/>
        <end position="178"/>
    </location>
</feature>
<feature type="compositionally biased region" description="Low complexity" evidence="7">
    <location>
        <begin position="434"/>
        <end position="447"/>
    </location>
</feature>
<evidence type="ECO:0000256" key="6">
    <source>
        <dbReference type="ARBA" id="ARBA00023242"/>
    </source>
</evidence>
<dbReference type="InterPro" id="IPR007219">
    <property type="entry name" value="XnlR_reg_dom"/>
</dbReference>
<protein>
    <recommendedName>
        <fullName evidence="8">Zn(2)-C6 fungal-type domain-containing protein</fullName>
    </recommendedName>
</protein>
<evidence type="ECO:0000256" key="7">
    <source>
        <dbReference type="SAM" id="MobiDB-lite"/>
    </source>
</evidence>
<dbReference type="SMART" id="SM00906">
    <property type="entry name" value="Fungal_trans"/>
    <property type="match status" value="1"/>
</dbReference>
<dbReference type="AlphaFoldDB" id="A0A0C9Y7X9"/>
<keyword evidence="6" id="KW-0539">Nucleus</keyword>
<dbReference type="Gene3D" id="4.10.240.10">
    <property type="entry name" value="Zn(2)-C6 fungal-type DNA-binding domain"/>
    <property type="match status" value="1"/>
</dbReference>
<keyword evidence="4" id="KW-0238">DNA-binding</keyword>
<keyword evidence="3" id="KW-0805">Transcription regulation</keyword>
<evidence type="ECO:0000313" key="9">
    <source>
        <dbReference type="EMBL" id="KIK10129.1"/>
    </source>
</evidence>
<feature type="compositionally biased region" description="Polar residues" evidence="7">
    <location>
        <begin position="293"/>
        <end position="304"/>
    </location>
</feature>
<dbReference type="InterPro" id="IPR001138">
    <property type="entry name" value="Zn2Cys6_DnaBD"/>
</dbReference>
<dbReference type="EMBL" id="KN838536">
    <property type="protein sequence ID" value="KIK10129.1"/>
    <property type="molecule type" value="Genomic_DNA"/>
</dbReference>
<keyword evidence="10" id="KW-1185">Reference proteome</keyword>
<dbReference type="GO" id="GO:0008270">
    <property type="term" value="F:zinc ion binding"/>
    <property type="evidence" value="ECO:0007669"/>
    <property type="project" value="InterPro"/>
</dbReference>
<feature type="domain" description="Zn(2)-C6 fungal-type" evidence="8">
    <location>
        <begin position="225"/>
        <end position="257"/>
    </location>
</feature>
<feature type="region of interest" description="Disordered" evidence="7">
    <location>
        <begin position="293"/>
        <end position="344"/>
    </location>
</feature>
<evidence type="ECO:0000256" key="4">
    <source>
        <dbReference type="ARBA" id="ARBA00023125"/>
    </source>
</evidence>
<evidence type="ECO:0000313" key="10">
    <source>
        <dbReference type="Proteomes" id="UP000054477"/>
    </source>
</evidence>
<evidence type="ECO:0000256" key="2">
    <source>
        <dbReference type="ARBA" id="ARBA00022723"/>
    </source>
</evidence>
<dbReference type="Pfam" id="PF04082">
    <property type="entry name" value="Fungal_trans"/>
    <property type="match status" value="1"/>
</dbReference>
<sequence>MTNNSYNANQQWTRPQMAYSRPNLQLEGEFEFGSLDLQDVNANGRQRQLQSQQQPAAYPNAYQFSQQQVPTTIASSSLRDAFGPNPQQSHVRPVSYNIPPSAADTSGSYFHGIYGSAANPGQNLVSNPYRNNESFNFQSTAPQPLESEPFSGGYSSSPVTMQDSFPQPSSSNSSHQSPYYTSQSIGTAHQAKRPRKNTSAEDGNPEDHGGDAEVKDNGKAKPPRACARCKNLKVKCEAKTESDPCKRCLNGGHDCVTPGKKIRRTPPKREHLISEIQRQAKEIQRLMGILETTGNRNHLNTNNQSDHTSSPSLHSPDLSSSPTSDSFLGSDGHSNTEERNNTATNKAVEEWIAKARESFQEFGSFIGIGGAGMPKNYLVEDDWEGSDSDGDEDFIDNPEPETFGSGDDHYNVAVEDTDGDEPPHQEGHRRHRSSASSGGTSGTASGFSRKKAAGESAILPVVASPFGLFGKMAIKNQGSRESSVEREEDKEPGIANYNFFKPTNAPESLRRLDNGQNQAPHILTRGIITPMEAEKLFQIYFDRMNLSVSLLDPILYTAQRTFYRSPFLFTVICAIASRFYSERPGLYPQIMHYAQLAAGTALISGTKNVEMCQAYILLSLYPVPARKWEDQRSWLYLGLAIRTATDLNLHLPTNAKPLNENHAREMLNRTRVWLNCVNLDRSTGSQYGKPPIISGADYMANHSQDWWKSSLYNMKHFDIHICAYNAELKVLAGFIAKIYSDPHHPTGLNKEVDFEGIATATDDQLKQLGDKWISILQQTDMSDPQNCFRTGLLRLAYSYARLVVLSYGFQHAFGKNDGTDENPFLMRCLTAAKDVVNAVVIDICRPSQLHYFRHGPEAQSVFVTFASAFLVKLLQPKFASYLTSEHRSEIRGLVQQVIDLLGSPEVAIDDRHGPKLYSRFLRNLLSKPMARSDPMSPGSTSNAPLPRQRGQRPNSASEQTPDQPRPFEIPSSVYSHPSPSTSTSLSPPPTAAALSFDNFAPVGAVDPFAPDVLIGSSSMNQSLEDGVDVAFFQPALPFDDAIMQSVQSLADPSGWQDISLPGFNWMTQFQQNLGLDLRSTDATMFDNTSAYLTGRSI</sequence>